<dbReference type="OrthoDB" id="10365689at2759"/>
<sequence>MQLRDLYDPILRSVSFPCSNPQLEANNLSHRHLKSCRLTLLIVLTPNSHPRSESVEDYSLPAGNMFQSKKKRPNLSQRELVVAELDDLCFASRNAWRFCQLDKGCSLDSRVNELIATVFFGTKIDIDICVRIFLPPLNLRWRGDT</sequence>
<evidence type="ECO:0000313" key="2">
    <source>
        <dbReference type="Proteomes" id="UP000887013"/>
    </source>
</evidence>
<comment type="caution">
    <text evidence="1">The sequence shown here is derived from an EMBL/GenBank/DDBJ whole genome shotgun (WGS) entry which is preliminary data.</text>
</comment>
<proteinExistence type="predicted"/>
<keyword evidence="2" id="KW-1185">Reference proteome</keyword>
<dbReference type="AlphaFoldDB" id="A0A8X6PJH8"/>
<gene>
    <name evidence="1" type="ORF">NPIL_544161</name>
</gene>
<name>A0A8X6PJH8_NEPPI</name>
<evidence type="ECO:0000313" key="1">
    <source>
        <dbReference type="EMBL" id="GFT74359.1"/>
    </source>
</evidence>
<dbReference type="EMBL" id="BMAW01117284">
    <property type="protein sequence ID" value="GFT74359.1"/>
    <property type="molecule type" value="Genomic_DNA"/>
</dbReference>
<organism evidence="1 2">
    <name type="scientific">Nephila pilipes</name>
    <name type="common">Giant wood spider</name>
    <name type="synonym">Nephila maculata</name>
    <dbReference type="NCBI Taxonomy" id="299642"/>
    <lineage>
        <taxon>Eukaryota</taxon>
        <taxon>Metazoa</taxon>
        <taxon>Ecdysozoa</taxon>
        <taxon>Arthropoda</taxon>
        <taxon>Chelicerata</taxon>
        <taxon>Arachnida</taxon>
        <taxon>Araneae</taxon>
        <taxon>Araneomorphae</taxon>
        <taxon>Entelegynae</taxon>
        <taxon>Araneoidea</taxon>
        <taxon>Nephilidae</taxon>
        <taxon>Nephila</taxon>
    </lineage>
</organism>
<protein>
    <submittedName>
        <fullName evidence="1">Uncharacterized protein</fullName>
    </submittedName>
</protein>
<reference evidence="1" key="1">
    <citation type="submission" date="2020-08" db="EMBL/GenBank/DDBJ databases">
        <title>Multicomponent nature underlies the extraordinary mechanical properties of spider dragline silk.</title>
        <authorList>
            <person name="Kono N."/>
            <person name="Nakamura H."/>
            <person name="Mori M."/>
            <person name="Yoshida Y."/>
            <person name="Ohtoshi R."/>
            <person name="Malay A.D."/>
            <person name="Moran D.A.P."/>
            <person name="Tomita M."/>
            <person name="Numata K."/>
            <person name="Arakawa K."/>
        </authorList>
    </citation>
    <scope>NUCLEOTIDE SEQUENCE</scope>
</reference>
<dbReference type="Proteomes" id="UP000887013">
    <property type="component" value="Unassembled WGS sequence"/>
</dbReference>
<accession>A0A8X6PJH8</accession>